<sequence length="404" mass="43624">MGDEQVEQRLRKRHRRSRTGITAALLALAVYGSAEAGGLPFDDMDSQMAGFLTEQSGRVYLPAASYPDRGGGARSVSSLLAGCVDLLAPAGLYVQEGRGLETDVEDAATYEMILAREAGDGSGAGADESPAGGADGSAKAAGTSGTPIDTSIEKMSDFDYLLSNFYTVDSTTVVRPDELNGADLLGRDMKIKGEGEGPKILIYHTHSQESFADSVPGDASTSIVGMGDYLTDLLNDTYRIPTLHHTGVYDLIDGKLDRSLAYDLAKPDLEKILAENPSIEVVIDLHRDGVNEGTRLVTEVNGKQTAQIMFFNGLSKTRANGEIDYLANPYIQDNLAFSLQMQVAANNKYPGFTRRIYLRGYRYNMHFMPKSLLVEAGAQTNTVEEMRNAMEVLADILHIVLTGS</sequence>
<protein>
    <submittedName>
        <fullName evidence="3">Stage II sporulation protein P</fullName>
    </submittedName>
</protein>
<gene>
    <name evidence="3" type="ORF">H6A20_01710</name>
</gene>
<feature type="region of interest" description="Disordered" evidence="1">
    <location>
        <begin position="119"/>
        <end position="146"/>
    </location>
</feature>
<dbReference type="Pfam" id="PF07454">
    <property type="entry name" value="SpoIIP"/>
    <property type="match status" value="1"/>
</dbReference>
<comment type="caution">
    <text evidence="3">The sequence shown here is derived from an EMBL/GenBank/DDBJ whole genome shotgun (WGS) entry which is preliminary data.</text>
</comment>
<feature type="signal peptide" evidence="2">
    <location>
        <begin position="1"/>
        <end position="36"/>
    </location>
</feature>
<evidence type="ECO:0000313" key="3">
    <source>
        <dbReference type="EMBL" id="MBM6947380.1"/>
    </source>
</evidence>
<accession>A0A939BFV1</accession>
<organism evidence="3 4">
    <name type="scientific">Mordavella massiliensis</name>
    <dbReference type="NCBI Taxonomy" id="1871024"/>
    <lineage>
        <taxon>Bacteria</taxon>
        <taxon>Bacillati</taxon>
        <taxon>Bacillota</taxon>
        <taxon>Clostridia</taxon>
        <taxon>Eubacteriales</taxon>
        <taxon>Clostridiaceae</taxon>
        <taxon>Mordavella</taxon>
    </lineage>
</organism>
<feature type="chain" id="PRO_5038394970" evidence="2">
    <location>
        <begin position="37"/>
        <end position="404"/>
    </location>
</feature>
<dbReference type="InterPro" id="IPR010897">
    <property type="entry name" value="Spore_II_P"/>
</dbReference>
<dbReference type="Proteomes" id="UP000705508">
    <property type="component" value="Unassembled WGS sequence"/>
</dbReference>
<keyword evidence="2" id="KW-0732">Signal</keyword>
<reference evidence="3" key="2">
    <citation type="journal article" date="2021" name="Sci. Rep.">
        <title>The distribution of antibiotic resistance genes in chicken gut microbiota commensals.</title>
        <authorList>
            <person name="Juricova H."/>
            <person name="Matiasovicova J."/>
            <person name="Kubasova T."/>
            <person name="Cejkova D."/>
            <person name="Rychlik I."/>
        </authorList>
    </citation>
    <scope>NUCLEOTIDE SEQUENCE</scope>
    <source>
        <strain evidence="3">An582</strain>
    </source>
</reference>
<dbReference type="EMBL" id="JACJKS010000002">
    <property type="protein sequence ID" value="MBM6947380.1"/>
    <property type="molecule type" value="Genomic_DNA"/>
</dbReference>
<evidence type="ECO:0000256" key="1">
    <source>
        <dbReference type="SAM" id="MobiDB-lite"/>
    </source>
</evidence>
<name>A0A939BFV1_9CLOT</name>
<dbReference type="AlphaFoldDB" id="A0A939BFV1"/>
<proteinExistence type="predicted"/>
<reference evidence="3" key="1">
    <citation type="submission" date="2020-08" db="EMBL/GenBank/DDBJ databases">
        <authorList>
            <person name="Cejkova D."/>
            <person name="Kubasova T."/>
            <person name="Jahodarova E."/>
            <person name="Rychlik I."/>
        </authorList>
    </citation>
    <scope>NUCLEOTIDE SEQUENCE</scope>
    <source>
        <strain evidence="3">An582</strain>
    </source>
</reference>
<evidence type="ECO:0000313" key="4">
    <source>
        <dbReference type="Proteomes" id="UP000705508"/>
    </source>
</evidence>
<feature type="compositionally biased region" description="Low complexity" evidence="1">
    <location>
        <begin position="125"/>
        <end position="146"/>
    </location>
</feature>
<evidence type="ECO:0000256" key="2">
    <source>
        <dbReference type="SAM" id="SignalP"/>
    </source>
</evidence>